<feature type="transmembrane region" description="Helical" evidence="1">
    <location>
        <begin position="408"/>
        <end position="427"/>
    </location>
</feature>
<feature type="transmembrane region" description="Helical" evidence="1">
    <location>
        <begin position="22"/>
        <end position="41"/>
    </location>
</feature>
<keyword evidence="1" id="KW-0812">Transmembrane</keyword>
<feature type="transmembrane region" description="Helical" evidence="1">
    <location>
        <begin position="261"/>
        <end position="294"/>
    </location>
</feature>
<feature type="transmembrane region" description="Helical" evidence="1">
    <location>
        <begin position="439"/>
        <end position="461"/>
    </location>
</feature>
<sequence>MINTTAANGATRHGIWPLIHRLLPWLAAAIVAFTGLAMIVLTPAGHIPDVWAHTYRVSGILNGDVLARPVASKSILHAGDGTVGGCVDRSWLQFSIDHYDGYDPNAVPADFLEHYGAGTAASDSASEARSSADCVDTPYNNAAVNSPVAYLPQLAAFALGRAMHLGAAHTYVLAEVFMLIVYVAATFASVSILPRWRLPMALLLACPLLTFRYSYAISADSMAQAMCLLYTCLLFACMTSARSDAFNARSVPDAQRSPGLWLTVTMMMVGVLMAMSKFTFTPLLLLALLTLIPARPQCRGLHMRMPQDSADGTLTVPAAKHAATDLPVRSFIVALGTVFGFVFLGIWMRLTSWFTTTPGVVSYEAMSDKKHLLFADPFGKHGVIGALQAIGRAILTGQSNLHSRSQTMIILALWAAIVAVCILLLVATLRRTFDARMGWFAWCMIAVATGIILLTYLALWLQYTPAGTLGVDGVQFRYFLPLGGCYVLCACESAARVAHSCTAAARNA</sequence>
<name>A0A430FKD5_9BIFI</name>
<feature type="transmembrane region" description="Helical" evidence="1">
    <location>
        <begin position="222"/>
        <end position="241"/>
    </location>
</feature>
<dbReference type="AlphaFoldDB" id="A0A430FKD5"/>
<dbReference type="EMBL" id="QXGL01000003">
    <property type="protein sequence ID" value="RSX53168.1"/>
    <property type="molecule type" value="Genomic_DNA"/>
</dbReference>
<dbReference type="InterPro" id="IPR018674">
    <property type="entry name" value="DUF2142_membrane"/>
</dbReference>
<feature type="transmembrane region" description="Helical" evidence="1">
    <location>
        <begin position="330"/>
        <end position="350"/>
    </location>
</feature>
<reference evidence="2 3" key="1">
    <citation type="submission" date="2018-09" db="EMBL/GenBank/DDBJ databases">
        <title>Characterization of the phylogenetic diversity of five novel species belonging to the genus Bifidobacterium.</title>
        <authorList>
            <person name="Lugli G.A."/>
            <person name="Duranti S."/>
            <person name="Milani C."/>
        </authorList>
    </citation>
    <scope>NUCLEOTIDE SEQUENCE [LARGE SCALE GENOMIC DNA]</scope>
    <source>
        <strain evidence="2 3">2034B</strain>
    </source>
</reference>
<comment type="caution">
    <text evidence="2">The sequence shown here is derived from an EMBL/GenBank/DDBJ whole genome shotgun (WGS) entry which is preliminary data.</text>
</comment>
<dbReference type="OrthoDB" id="3229258at2"/>
<evidence type="ECO:0000256" key="1">
    <source>
        <dbReference type="SAM" id="Phobius"/>
    </source>
</evidence>
<dbReference type="Proteomes" id="UP000287533">
    <property type="component" value="Unassembled WGS sequence"/>
</dbReference>
<protein>
    <recommendedName>
        <fullName evidence="4">DUF2142 domain-containing protein</fullName>
    </recommendedName>
</protein>
<keyword evidence="3" id="KW-1185">Reference proteome</keyword>
<evidence type="ECO:0000313" key="3">
    <source>
        <dbReference type="Proteomes" id="UP000287533"/>
    </source>
</evidence>
<dbReference type="Pfam" id="PF09913">
    <property type="entry name" value="DUF2142"/>
    <property type="match status" value="1"/>
</dbReference>
<evidence type="ECO:0008006" key="4">
    <source>
        <dbReference type="Google" id="ProtNLM"/>
    </source>
</evidence>
<proteinExistence type="predicted"/>
<keyword evidence="1" id="KW-0472">Membrane</keyword>
<feature type="transmembrane region" description="Helical" evidence="1">
    <location>
        <begin position="171"/>
        <end position="192"/>
    </location>
</feature>
<gene>
    <name evidence="2" type="ORF">D2E25_1141</name>
</gene>
<keyword evidence="1" id="KW-1133">Transmembrane helix</keyword>
<accession>A0A430FKD5</accession>
<evidence type="ECO:0000313" key="2">
    <source>
        <dbReference type="EMBL" id="RSX53168.1"/>
    </source>
</evidence>
<organism evidence="2 3">
    <name type="scientific">Bifidobacterium goeldii</name>
    <dbReference type="NCBI Taxonomy" id="2306975"/>
    <lineage>
        <taxon>Bacteria</taxon>
        <taxon>Bacillati</taxon>
        <taxon>Actinomycetota</taxon>
        <taxon>Actinomycetes</taxon>
        <taxon>Bifidobacteriales</taxon>
        <taxon>Bifidobacteriaceae</taxon>
        <taxon>Bifidobacterium</taxon>
    </lineage>
</organism>
<dbReference type="RefSeq" id="WP_125980762.1">
    <property type="nucleotide sequence ID" value="NZ_QXGL01000003.1"/>
</dbReference>